<keyword evidence="5 7" id="KW-0472">Membrane</keyword>
<dbReference type="GO" id="GO:0030154">
    <property type="term" value="P:cell differentiation"/>
    <property type="evidence" value="ECO:0007669"/>
    <property type="project" value="UniProtKB-ARBA"/>
</dbReference>
<dbReference type="GO" id="GO:0005524">
    <property type="term" value="F:ATP binding"/>
    <property type="evidence" value="ECO:0007669"/>
    <property type="project" value="InterPro"/>
</dbReference>
<evidence type="ECO:0000313" key="11">
    <source>
        <dbReference type="EMBL" id="JAD08432.1"/>
    </source>
</evidence>
<dbReference type="Pfam" id="PF00041">
    <property type="entry name" value="fn3"/>
    <property type="match status" value="1"/>
</dbReference>
<dbReference type="SMART" id="SM00060">
    <property type="entry name" value="FN3"/>
    <property type="match status" value="1"/>
</dbReference>
<dbReference type="InterPro" id="IPR001245">
    <property type="entry name" value="Ser-Thr/Tyr_kinase_cat_dom"/>
</dbReference>
<evidence type="ECO:0000259" key="9">
    <source>
        <dbReference type="PROSITE" id="PS50853"/>
    </source>
</evidence>
<keyword evidence="4 7" id="KW-1133">Transmembrane helix</keyword>
<dbReference type="PROSITE" id="PS50853">
    <property type="entry name" value="FN3"/>
    <property type="match status" value="1"/>
</dbReference>
<name>A0A0A1XBW4_ZEUCU</name>
<evidence type="ECO:0000259" key="10">
    <source>
        <dbReference type="PROSITE" id="PS51212"/>
    </source>
</evidence>
<evidence type="ECO:0000256" key="3">
    <source>
        <dbReference type="ARBA" id="ARBA00022729"/>
    </source>
</evidence>
<accession>A0A0A1XBW4</accession>
<organism evidence="11">
    <name type="scientific">Zeugodacus cucurbitae</name>
    <name type="common">Melon fruit fly</name>
    <name type="synonym">Bactrocera cucurbitae</name>
    <dbReference type="NCBI Taxonomy" id="28588"/>
    <lineage>
        <taxon>Eukaryota</taxon>
        <taxon>Metazoa</taxon>
        <taxon>Ecdysozoa</taxon>
        <taxon>Arthropoda</taxon>
        <taxon>Hexapoda</taxon>
        <taxon>Insecta</taxon>
        <taxon>Pterygota</taxon>
        <taxon>Neoptera</taxon>
        <taxon>Endopterygota</taxon>
        <taxon>Diptera</taxon>
        <taxon>Brachycera</taxon>
        <taxon>Muscomorpha</taxon>
        <taxon>Tephritoidea</taxon>
        <taxon>Tephritidae</taxon>
        <taxon>Zeugodacus</taxon>
        <taxon>Zeugodacus</taxon>
    </lineage>
</organism>
<feature type="domain" description="Fibronectin type-III" evidence="9">
    <location>
        <begin position="197"/>
        <end position="313"/>
    </location>
</feature>
<dbReference type="Pfam" id="PF01822">
    <property type="entry name" value="WSC"/>
    <property type="match status" value="1"/>
</dbReference>
<proteinExistence type="predicted"/>
<keyword evidence="11" id="KW-0418">Kinase</keyword>
<dbReference type="InterPro" id="IPR002889">
    <property type="entry name" value="WSC_carb-bd"/>
</dbReference>
<dbReference type="SMART" id="SM00321">
    <property type="entry name" value="WSC"/>
    <property type="match status" value="1"/>
</dbReference>
<dbReference type="GO" id="GO:0004714">
    <property type="term" value="F:transmembrane receptor protein tyrosine kinase activity"/>
    <property type="evidence" value="ECO:0007669"/>
    <property type="project" value="UniProtKB-ARBA"/>
</dbReference>
<sequence length="860" mass="97218">MAAKTFQTLERTVHTQRRKNTYNNGHRPGKAWSHTWRSRYDSGGGSSSSDSSTNTNSSTHLFTRRSGRGLLQTLLLYFATLLILANAQNTEHTELQIVPIAGESTFFYVGCYTARTDLLKESIYSKTPQTCVEICEHQSYSYAILSAERCFCINNVIAKDRQDDKLCNTRCLADKSQYCGGVGVHSYYSTKWATKTAPRNLRVDNVTEYTITIVWDSHLSPSKVFVAGDEAATIKPVQDITNFRIRTHVLRTYSTLPFFPQPEFIVQGIETSFEITDLHPATEYNITVEALCAQLVCGNDSLLAITEVGVPGPAPPQPRVIRTTDTAITIEIPPLHNDNGPLSKVLVIVERMDAALSQPFDTELLGSWQKAQEDGLPYYITAQLDYNGPDDNRTRQFIVGDGRRYGPYMNVPLNTSGADIHISLGVISTFNGVTKTLYTRGSHDQHSLTLDNFQYATFDTGRASIIALTVTCIVFAICLVLSVFTYFYLRYKTCQARGGLNRNAHEMTMQQPIIERENNGFVVEDELLPAENFRQQLDVLISALEPSKRLPRNALRMNVNDIFADGRYGEVITGKFISAALPEASADCQLHVLALDDLQGKEQAHLLRDFRNLSKLQRHEHLLDFYGISSSTDWFYLVFEHQTVSLKRRLIESRRVPNTAPMQRITALSEELVLQWIYEIASALEYLSSCKVVHKQLCSHNIFVTADAKLKVSVFGPIPYVQNEKKIDITRWLAPEALRYQHYSVKSDVWSFACVAWECCTLGGTLYANITNTQQLLDAIKSGSRPAQPSFVFQDFYQLLLNCWQLEPSERIDFDEIAYNVRQLMTSPRHALCFDRVPELPGNNVLDTLPYYMPMLEMLN</sequence>
<keyword evidence="3" id="KW-0732">Signal</keyword>
<comment type="subcellular location">
    <subcellularLocation>
        <location evidence="1">Membrane</location>
        <topology evidence="1">Single-pass type I membrane protein</topology>
    </subcellularLocation>
</comment>
<evidence type="ECO:0000259" key="8">
    <source>
        <dbReference type="PROSITE" id="PS50011"/>
    </source>
</evidence>
<feature type="domain" description="Protein kinase" evidence="8">
    <location>
        <begin position="557"/>
        <end position="825"/>
    </location>
</feature>
<evidence type="ECO:0000256" key="5">
    <source>
        <dbReference type="ARBA" id="ARBA00023136"/>
    </source>
</evidence>
<evidence type="ECO:0000256" key="2">
    <source>
        <dbReference type="ARBA" id="ARBA00022692"/>
    </source>
</evidence>
<dbReference type="PROSITE" id="PS50011">
    <property type="entry name" value="PROTEIN_KINASE_DOM"/>
    <property type="match status" value="1"/>
</dbReference>
<dbReference type="EMBL" id="GBXI01005860">
    <property type="protein sequence ID" value="JAD08432.1"/>
    <property type="molecule type" value="Transcribed_RNA"/>
</dbReference>
<reference evidence="11" key="1">
    <citation type="submission" date="2014-11" db="EMBL/GenBank/DDBJ databases">
        <authorList>
            <person name="Geib S."/>
        </authorList>
    </citation>
    <scope>NUCLEOTIDE SEQUENCE</scope>
</reference>
<dbReference type="InterPro" id="IPR036116">
    <property type="entry name" value="FN3_sf"/>
</dbReference>
<dbReference type="PANTHER" id="PTHR24416:SF611">
    <property type="entry name" value="TYROSINE-PROTEIN KINASE TRANSMEMBRANE RECEPTOR ROR"/>
    <property type="match status" value="1"/>
</dbReference>
<dbReference type="InterPro" id="IPR057598">
    <property type="entry name" value="Fn3_PTPRU"/>
</dbReference>
<dbReference type="InterPro" id="IPR003961">
    <property type="entry name" value="FN3_dom"/>
</dbReference>
<feature type="transmembrane region" description="Helical" evidence="7">
    <location>
        <begin position="465"/>
        <end position="489"/>
    </location>
</feature>
<evidence type="ECO:0000256" key="1">
    <source>
        <dbReference type="ARBA" id="ARBA00004479"/>
    </source>
</evidence>
<keyword evidence="6" id="KW-0325">Glycoprotein</keyword>
<dbReference type="InterPro" id="IPR000719">
    <property type="entry name" value="Prot_kinase_dom"/>
</dbReference>
<dbReference type="InterPro" id="IPR011009">
    <property type="entry name" value="Kinase-like_dom_sf"/>
</dbReference>
<keyword evidence="2 7" id="KW-0812">Transmembrane</keyword>
<dbReference type="GO" id="GO:0043235">
    <property type="term" value="C:receptor complex"/>
    <property type="evidence" value="ECO:0007669"/>
    <property type="project" value="TreeGrafter"/>
</dbReference>
<evidence type="ECO:0000256" key="4">
    <source>
        <dbReference type="ARBA" id="ARBA00022989"/>
    </source>
</evidence>
<dbReference type="Gene3D" id="1.10.510.10">
    <property type="entry name" value="Transferase(Phosphotransferase) domain 1"/>
    <property type="match status" value="1"/>
</dbReference>
<dbReference type="PANTHER" id="PTHR24416">
    <property type="entry name" value="TYROSINE-PROTEIN KINASE RECEPTOR"/>
    <property type="match status" value="1"/>
</dbReference>
<dbReference type="SUPFAM" id="SSF49265">
    <property type="entry name" value="Fibronectin type III"/>
    <property type="match status" value="1"/>
</dbReference>
<dbReference type="CDD" id="cd00063">
    <property type="entry name" value="FN3"/>
    <property type="match status" value="1"/>
</dbReference>
<dbReference type="PROSITE" id="PS51212">
    <property type="entry name" value="WSC"/>
    <property type="match status" value="1"/>
</dbReference>
<evidence type="ECO:0000256" key="7">
    <source>
        <dbReference type="SAM" id="Phobius"/>
    </source>
</evidence>
<dbReference type="InterPro" id="IPR050122">
    <property type="entry name" value="RTK"/>
</dbReference>
<dbReference type="GO" id="GO:0007169">
    <property type="term" value="P:cell surface receptor protein tyrosine kinase signaling pathway"/>
    <property type="evidence" value="ECO:0007669"/>
    <property type="project" value="TreeGrafter"/>
</dbReference>
<dbReference type="Pfam" id="PF23144">
    <property type="entry name" value="Fn3_PTPRU"/>
    <property type="match status" value="1"/>
</dbReference>
<evidence type="ECO:0000256" key="6">
    <source>
        <dbReference type="ARBA" id="ARBA00023180"/>
    </source>
</evidence>
<dbReference type="GO" id="GO:0009653">
    <property type="term" value="P:anatomical structure morphogenesis"/>
    <property type="evidence" value="ECO:0007669"/>
    <property type="project" value="UniProtKB-ARBA"/>
</dbReference>
<dbReference type="Pfam" id="PF07714">
    <property type="entry name" value="PK_Tyr_Ser-Thr"/>
    <property type="match status" value="1"/>
</dbReference>
<dbReference type="Gene3D" id="2.60.40.10">
    <property type="entry name" value="Immunoglobulins"/>
    <property type="match status" value="1"/>
</dbReference>
<dbReference type="InterPro" id="IPR013783">
    <property type="entry name" value="Ig-like_fold"/>
</dbReference>
<dbReference type="SUPFAM" id="SSF56112">
    <property type="entry name" value="Protein kinase-like (PK-like)"/>
    <property type="match status" value="1"/>
</dbReference>
<dbReference type="OrthoDB" id="9943809at2759"/>
<gene>
    <name evidence="11" type="primary">Wsck_2</name>
    <name evidence="11" type="ORF">g.23518</name>
</gene>
<dbReference type="AlphaFoldDB" id="A0A0A1XBW4"/>
<keyword evidence="11" id="KW-0808">Transferase</keyword>
<dbReference type="GO" id="GO:0007399">
    <property type="term" value="P:nervous system development"/>
    <property type="evidence" value="ECO:0007669"/>
    <property type="project" value="UniProtKB-ARBA"/>
</dbReference>
<dbReference type="GO" id="GO:0005886">
    <property type="term" value="C:plasma membrane"/>
    <property type="evidence" value="ECO:0007669"/>
    <property type="project" value="TreeGrafter"/>
</dbReference>
<feature type="domain" description="WSC" evidence="10">
    <location>
        <begin position="105"/>
        <end position="191"/>
    </location>
</feature>
<dbReference type="PRINTS" id="PR00109">
    <property type="entry name" value="TYRKINASE"/>
</dbReference>
<reference evidence="11" key="2">
    <citation type="journal article" date="2015" name="Gigascience">
        <title>Reconstructing a comprehensive transcriptome assembly of a white-pupal translocated strain of the pest fruit fly Bactrocera cucurbitae.</title>
        <authorList>
            <person name="Sim S.B."/>
            <person name="Calla B."/>
            <person name="Hall B."/>
            <person name="DeRego T."/>
            <person name="Geib S.M."/>
        </authorList>
    </citation>
    <scope>NUCLEOTIDE SEQUENCE</scope>
</reference>
<protein>
    <submittedName>
        <fullName evidence="11">Putative tyrosine-protein kinase Wsck</fullName>
    </submittedName>
</protein>